<dbReference type="GO" id="GO:0008270">
    <property type="term" value="F:zinc ion binding"/>
    <property type="evidence" value="ECO:0007669"/>
    <property type="project" value="UniProtKB-KW"/>
</dbReference>
<keyword evidence="7 8" id="KW-0694">RNA-binding</keyword>
<evidence type="ECO:0000313" key="12">
    <source>
        <dbReference type="RefSeq" id="XP_012888133.1"/>
    </source>
</evidence>
<feature type="compositionally biased region" description="Basic and acidic residues" evidence="9">
    <location>
        <begin position="40"/>
        <end position="50"/>
    </location>
</feature>
<reference evidence="12" key="1">
    <citation type="submission" date="2025-08" db="UniProtKB">
        <authorList>
            <consortium name="RefSeq"/>
        </authorList>
    </citation>
    <scope>IDENTIFICATION</scope>
    <source>
        <tissue evidence="12">Kidney</tissue>
    </source>
</reference>
<dbReference type="PANTHER" id="PTHR12887">
    <property type="entry name" value="NANOS PROTEIN"/>
    <property type="match status" value="1"/>
</dbReference>
<keyword evidence="11" id="KW-1185">Reference proteome</keyword>
<dbReference type="Gene3D" id="4.10.60.30">
    <property type="entry name" value="Nanos, RNA-binding domain"/>
    <property type="match status" value="1"/>
</dbReference>
<organism evidence="11 12">
    <name type="scientific">Dipodomys ordii</name>
    <name type="common">Ord's kangaroo rat</name>
    <dbReference type="NCBI Taxonomy" id="10020"/>
    <lineage>
        <taxon>Eukaryota</taxon>
        <taxon>Metazoa</taxon>
        <taxon>Chordata</taxon>
        <taxon>Craniata</taxon>
        <taxon>Vertebrata</taxon>
        <taxon>Euteleostomi</taxon>
        <taxon>Mammalia</taxon>
        <taxon>Eutheria</taxon>
        <taxon>Euarchontoglires</taxon>
        <taxon>Glires</taxon>
        <taxon>Rodentia</taxon>
        <taxon>Castorimorpha</taxon>
        <taxon>Heteromyidae</taxon>
        <taxon>Dipodomyinae</taxon>
        <taxon>Dipodomys</taxon>
    </lineage>
</organism>
<feature type="region of interest" description="Disordered" evidence="9">
    <location>
        <begin position="31"/>
        <end position="54"/>
    </location>
</feature>
<evidence type="ECO:0000256" key="9">
    <source>
        <dbReference type="SAM" id="MobiDB-lite"/>
    </source>
</evidence>
<evidence type="ECO:0000256" key="6">
    <source>
        <dbReference type="ARBA" id="ARBA00022845"/>
    </source>
</evidence>
<dbReference type="AlphaFoldDB" id="A0A1S3GGZ0"/>
<keyword evidence="2" id="KW-0963">Cytoplasm</keyword>
<dbReference type="CTD" id="339345"/>
<feature type="domain" description="Nanos-type" evidence="10">
    <location>
        <begin position="63"/>
        <end position="117"/>
    </location>
</feature>
<protein>
    <submittedName>
        <fullName evidence="12">Nanos homolog 2</fullName>
    </submittedName>
</protein>
<dbReference type="Pfam" id="PF05741">
    <property type="entry name" value="zf-nanos"/>
    <property type="match status" value="1"/>
</dbReference>
<sequence>MDLPAFDMWKDYLNLSQVVLELVQQHRSSKLEVQEEEEAKESRPQLRPKQDQGPGACAELPTLCNFCKHNGESRHVYTSHQLKTREGTVVCPILRHYVCPLCGATGGQAHTLKYCPLNGNEQSLYRRSGRNSAGRKVKR</sequence>
<dbReference type="GeneID" id="105998078"/>
<dbReference type="GO" id="GO:0003723">
    <property type="term" value="F:RNA binding"/>
    <property type="evidence" value="ECO:0007669"/>
    <property type="project" value="UniProtKB-UniRule"/>
</dbReference>
<proteinExistence type="inferred from homology"/>
<dbReference type="GO" id="GO:0006417">
    <property type="term" value="P:regulation of translation"/>
    <property type="evidence" value="ECO:0007669"/>
    <property type="project" value="UniProtKB-UniRule"/>
</dbReference>
<dbReference type="PROSITE" id="PS51522">
    <property type="entry name" value="ZF_NANOS"/>
    <property type="match status" value="1"/>
</dbReference>
<comment type="similarity">
    <text evidence="8">Belongs to the nanos family.</text>
</comment>
<dbReference type="InterPro" id="IPR038129">
    <property type="entry name" value="Nanos_sf"/>
</dbReference>
<keyword evidence="4 8" id="KW-0863">Zinc-finger</keyword>
<keyword evidence="3" id="KW-0479">Metal-binding</keyword>
<dbReference type="InterPro" id="IPR008705">
    <property type="entry name" value="Nanos/Xcar2"/>
</dbReference>
<evidence type="ECO:0000259" key="10">
    <source>
        <dbReference type="PROSITE" id="PS51522"/>
    </source>
</evidence>
<evidence type="ECO:0000256" key="2">
    <source>
        <dbReference type="ARBA" id="ARBA00022490"/>
    </source>
</evidence>
<evidence type="ECO:0000256" key="8">
    <source>
        <dbReference type="PROSITE-ProRule" id="PRU00855"/>
    </source>
</evidence>
<evidence type="ECO:0000313" key="11">
    <source>
        <dbReference type="Proteomes" id="UP000081671"/>
    </source>
</evidence>
<dbReference type="OrthoDB" id="5864971at2759"/>
<dbReference type="GO" id="GO:0005737">
    <property type="term" value="C:cytoplasm"/>
    <property type="evidence" value="ECO:0007669"/>
    <property type="project" value="UniProtKB-SubCell"/>
</dbReference>
<evidence type="ECO:0000256" key="4">
    <source>
        <dbReference type="ARBA" id="ARBA00022771"/>
    </source>
</evidence>
<accession>A0A1S3GGZ0</accession>
<comment type="subcellular location">
    <subcellularLocation>
        <location evidence="1">Cytoplasm</location>
    </subcellularLocation>
</comment>
<dbReference type="FunCoup" id="A0A1S3GGZ0">
    <property type="interactions" value="488"/>
</dbReference>
<evidence type="ECO:0000256" key="5">
    <source>
        <dbReference type="ARBA" id="ARBA00022833"/>
    </source>
</evidence>
<dbReference type="RefSeq" id="XP_012888133.1">
    <property type="nucleotide sequence ID" value="XM_013032679.1"/>
</dbReference>
<evidence type="ECO:0000256" key="1">
    <source>
        <dbReference type="ARBA" id="ARBA00004496"/>
    </source>
</evidence>
<dbReference type="FunFam" id="4.10.60.30:FF:000001">
    <property type="entry name" value="nanos homolog 3"/>
    <property type="match status" value="1"/>
</dbReference>
<dbReference type="Proteomes" id="UP000081671">
    <property type="component" value="Unplaced"/>
</dbReference>
<keyword evidence="6 8" id="KW-0810">Translation regulation</keyword>
<evidence type="ECO:0000256" key="7">
    <source>
        <dbReference type="ARBA" id="ARBA00022884"/>
    </source>
</evidence>
<gene>
    <name evidence="12" type="primary">Nanos2</name>
</gene>
<name>A0A1S3GGZ0_DIPOR</name>
<dbReference type="InterPro" id="IPR024161">
    <property type="entry name" value="Znf_nanos-typ"/>
</dbReference>
<keyword evidence="5" id="KW-0862">Zinc</keyword>
<evidence type="ECO:0000256" key="3">
    <source>
        <dbReference type="ARBA" id="ARBA00022723"/>
    </source>
</evidence>
<dbReference type="InParanoid" id="A0A1S3GGZ0"/>
<dbReference type="KEGG" id="dord:105998078"/>